<accession>A0A4R2PJ14</accession>
<comment type="caution">
    <text evidence="1">The sequence shown here is derived from an EMBL/GenBank/DDBJ whole genome shotgun (WGS) entry which is preliminary data.</text>
</comment>
<evidence type="ECO:0000313" key="2">
    <source>
        <dbReference type="Proteomes" id="UP000295399"/>
    </source>
</evidence>
<organism evidence="1 2">
    <name type="scientific">Rhodothalassium salexigens DSM 2132</name>
    <dbReference type="NCBI Taxonomy" id="1188247"/>
    <lineage>
        <taxon>Bacteria</taxon>
        <taxon>Pseudomonadati</taxon>
        <taxon>Pseudomonadota</taxon>
        <taxon>Alphaproteobacteria</taxon>
        <taxon>Rhodothalassiales</taxon>
        <taxon>Rhodothalassiaceae</taxon>
        <taxon>Rhodothalassium</taxon>
    </lineage>
</organism>
<name>A0A4R2PJ14_RHOSA</name>
<proteinExistence type="predicted"/>
<sequence>MRNRRRKLDYERLCRVYQRTFAAPPPEHLFDTAETGVRAMTFAIFTGTALTEDDTARGDE</sequence>
<dbReference type="AlphaFoldDB" id="A0A4R2PJ14"/>
<dbReference type="InParanoid" id="A0A4R2PJ14"/>
<dbReference type="Proteomes" id="UP000295399">
    <property type="component" value="Unassembled WGS sequence"/>
</dbReference>
<protein>
    <submittedName>
        <fullName evidence="1">Uncharacterized protein</fullName>
    </submittedName>
</protein>
<reference evidence="1 2" key="1">
    <citation type="submission" date="2019-03" db="EMBL/GenBank/DDBJ databases">
        <title>Genomic Encyclopedia of Type Strains, Phase IV (KMG-IV): sequencing the most valuable type-strain genomes for metagenomic binning, comparative biology and taxonomic classification.</title>
        <authorList>
            <person name="Goeker M."/>
        </authorList>
    </citation>
    <scope>NUCLEOTIDE SEQUENCE [LARGE SCALE GENOMIC DNA]</scope>
    <source>
        <strain evidence="1 2">DSM 2132</strain>
    </source>
</reference>
<dbReference type="EMBL" id="SLXO01000006">
    <property type="protein sequence ID" value="TCP33935.1"/>
    <property type="molecule type" value="Genomic_DNA"/>
</dbReference>
<gene>
    <name evidence="1" type="ORF">EV659_10693</name>
</gene>
<evidence type="ECO:0000313" key="1">
    <source>
        <dbReference type="EMBL" id="TCP33935.1"/>
    </source>
</evidence>
<dbReference type="RefSeq" id="WP_132708600.1">
    <property type="nucleotide sequence ID" value="NZ_JACIGF010000006.1"/>
</dbReference>
<keyword evidence="2" id="KW-1185">Reference proteome</keyword>